<reference evidence="2 3" key="1">
    <citation type="journal article" date="2016" name="Mol. Biol. Evol.">
        <title>Comparative Genomics of Early-Diverging Mushroom-Forming Fungi Provides Insights into the Origins of Lignocellulose Decay Capabilities.</title>
        <authorList>
            <person name="Nagy L.G."/>
            <person name="Riley R."/>
            <person name="Tritt A."/>
            <person name="Adam C."/>
            <person name="Daum C."/>
            <person name="Floudas D."/>
            <person name="Sun H."/>
            <person name="Yadav J.S."/>
            <person name="Pangilinan J."/>
            <person name="Larsson K.H."/>
            <person name="Matsuura K."/>
            <person name="Barry K."/>
            <person name="Labutti K."/>
            <person name="Kuo R."/>
            <person name="Ohm R.A."/>
            <person name="Bhattacharya S.S."/>
            <person name="Shirouzu T."/>
            <person name="Yoshinaga Y."/>
            <person name="Martin F.M."/>
            <person name="Grigoriev I.V."/>
            <person name="Hibbett D.S."/>
        </authorList>
    </citation>
    <scope>NUCLEOTIDE SEQUENCE [LARGE SCALE GENOMIC DNA]</scope>
    <source>
        <strain evidence="2 3">HHB14362 ss-1</strain>
    </source>
</reference>
<dbReference type="AlphaFoldDB" id="A0A165N9P0"/>
<dbReference type="EMBL" id="KV425643">
    <property type="protein sequence ID" value="KZT19353.1"/>
    <property type="molecule type" value="Genomic_DNA"/>
</dbReference>
<evidence type="ECO:0000313" key="2">
    <source>
        <dbReference type="EMBL" id="KZT19353.1"/>
    </source>
</evidence>
<organism evidence="2 3">
    <name type="scientific">Neolentinus lepideus HHB14362 ss-1</name>
    <dbReference type="NCBI Taxonomy" id="1314782"/>
    <lineage>
        <taxon>Eukaryota</taxon>
        <taxon>Fungi</taxon>
        <taxon>Dikarya</taxon>
        <taxon>Basidiomycota</taxon>
        <taxon>Agaricomycotina</taxon>
        <taxon>Agaricomycetes</taxon>
        <taxon>Gloeophyllales</taxon>
        <taxon>Gloeophyllaceae</taxon>
        <taxon>Neolentinus</taxon>
    </lineage>
</organism>
<feature type="region of interest" description="Disordered" evidence="1">
    <location>
        <begin position="690"/>
        <end position="709"/>
    </location>
</feature>
<dbReference type="Proteomes" id="UP000076761">
    <property type="component" value="Unassembled WGS sequence"/>
</dbReference>
<keyword evidence="3" id="KW-1185">Reference proteome</keyword>
<dbReference type="OrthoDB" id="2422225at2759"/>
<name>A0A165N9P0_9AGAM</name>
<sequence>MTLAHCSPTPTIKEITTVLKEFEDSKIKGTMKNPINVLYAGPDEVSLMQLALDPQHGGDPCISLLLPIVHETLMTYEVGKSPAEIWAENSGHGPDCPCWGVEPQGSYQIPHEHLALLLNIPKLQQTPSNAATTAPSKLFLTEDLWHAMDLHLKNVPLNEVRFSSTLESQAQAHQMIQQLDLYLPEIWPQEIQAKLAIRNTNKWTIGKAHTYCHVMRLYQCGCGTDHTTGHQGSKSQGIPWTNMGCMFWVEITTTHVTVDKSKAGGLLTIDQISGILDHSAMCQDLTEMNHEPIAPLHPEIREYALNLLCEGWPMQQVRTQTEKWRKEKFGDAPSDTHFRFMLHNEESLSLYRTLVRESSVGQCSADNPQPPPRYMELQDSVMFYQPHVEGTMDWFILIISTKEMHARAWNYGHNGQLLMDGMFGFTSDRLLLFTLMAIDDCNCSIPVAYMLFSARQEAKATHADYNGELLSWIVQAWRDAMGKNVSGEVFCAHIGIMDNDPKERRSLSEAWEEILLLLCLTHTWRAWGNSLNRYLRVIPKGPEQQLREVIIYEEAVGTYNVELKHFKLLSKKHDAISKKQSTGGLAFLAYFSAYLKSRAFWLAWSRVGVLEAAKLLNKSPDQVPQMANHLESHQGHLKGTYAKAHLHGNRLPWADFWVLMLINEILPTFFQSLDNASALNNWYHQLRISPTPSDPDASDLNGDTAAGSAPDMTDEACALFDEVIHDPKGEDLEQDLGEDPSAMEGYGQPLQIDESDESSFTSEALFSDGSHFTTVGSLASMATSDSGDSSEQSLVLSNTEIALDSSDILADLSDIGVSSSPPPEMDTSFDSAPSLSLAINALGAISISSSADSAQRPYHNEEVMALQEFLLVQDTCIWLLRRLTSLKGEAFAEDLYREIGHHAFHRPVPLLSPPPHSKSSSLAQDLTLTQTWLDNDPQMFSPDDAPQLACFQHQWKECRHESHGCR</sequence>
<accession>A0A165N9P0</accession>
<dbReference type="STRING" id="1314782.A0A165N9P0"/>
<evidence type="ECO:0000313" key="3">
    <source>
        <dbReference type="Proteomes" id="UP000076761"/>
    </source>
</evidence>
<evidence type="ECO:0000256" key="1">
    <source>
        <dbReference type="SAM" id="MobiDB-lite"/>
    </source>
</evidence>
<gene>
    <name evidence="2" type="ORF">NEOLEDRAFT_1152038</name>
</gene>
<proteinExistence type="predicted"/>
<dbReference type="InParanoid" id="A0A165N9P0"/>
<evidence type="ECO:0008006" key="4">
    <source>
        <dbReference type="Google" id="ProtNLM"/>
    </source>
</evidence>
<protein>
    <recommendedName>
        <fullName evidence="4">MULE transposase domain-containing protein</fullName>
    </recommendedName>
</protein>